<protein>
    <submittedName>
        <fullName evidence="2">Uncharacterized protein</fullName>
    </submittedName>
</protein>
<name>H2XWJ3_CIOIN</name>
<organism evidence="2 3">
    <name type="scientific">Ciona intestinalis</name>
    <name type="common">Transparent sea squirt</name>
    <name type="synonym">Ascidia intestinalis</name>
    <dbReference type="NCBI Taxonomy" id="7719"/>
    <lineage>
        <taxon>Eukaryota</taxon>
        <taxon>Metazoa</taxon>
        <taxon>Chordata</taxon>
        <taxon>Tunicata</taxon>
        <taxon>Ascidiacea</taxon>
        <taxon>Phlebobranchia</taxon>
        <taxon>Cionidae</taxon>
        <taxon>Ciona</taxon>
    </lineage>
</organism>
<proteinExistence type="predicted"/>
<reference evidence="3" key="1">
    <citation type="journal article" date="2002" name="Science">
        <title>The draft genome of Ciona intestinalis: insights into chordate and vertebrate origins.</title>
        <authorList>
            <person name="Dehal P."/>
            <person name="Satou Y."/>
            <person name="Campbell R.K."/>
            <person name="Chapman J."/>
            <person name="Degnan B."/>
            <person name="De Tomaso A."/>
            <person name="Davidson B."/>
            <person name="Di Gregorio A."/>
            <person name="Gelpke M."/>
            <person name="Goodstein D.M."/>
            <person name="Harafuji N."/>
            <person name="Hastings K.E."/>
            <person name="Ho I."/>
            <person name="Hotta K."/>
            <person name="Huang W."/>
            <person name="Kawashima T."/>
            <person name="Lemaire P."/>
            <person name="Martinez D."/>
            <person name="Meinertzhagen I.A."/>
            <person name="Necula S."/>
            <person name="Nonaka M."/>
            <person name="Putnam N."/>
            <person name="Rash S."/>
            <person name="Saiga H."/>
            <person name="Satake M."/>
            <person name="Terry A."/>
            <person name="Yamada L."/>
            <person name="Wang H.G."/>
            <person name="Awazu S."/>
            <person name="Azumi K."/>
            <person name="Boore J."/>
            <person name="Branno M."/>
            <person name="Chin-Bow S."/>
            <person name="DeSantis R."/>
            <person name="Doyle S."/>
            <person name="Francino P."/>
            <person name="Keys D.N."/>
            <person name="Haga S."/>
            <person name="Hayashi H."/>
            <person name="Hino K."/>
            <person name="Imai K.S."/>
            <person name="Inaba K."/>
            <person name="Kano S."/>
            <person name="Kobayashi K."/>
            <person name="Kobayashi M."/>
            <person name="Lee B.I."/>
            <person name="Makabe K.W."/>
            <person name="Manohar C."/>
            <person name="Matassi G."/>
            <person name="Medina M."/>
            <person name="Mochizuki Y."/>
            <person name="Mount S."/>
            <person name="Morishita T."/>
            <person name="Miura S."/>
            <person name="Nakayama A."/>
            <person name="Nishizaka S."/>
            <person name="Nomoto H."/>
            <person name="Ohta F."/>
            <person name="Oishi K."/>
            <person name="Rigoutsos I."/>
            <person name="Sano M."/>
            <person name="Sasaki A."/>
            <person name="Sasakura Y."/>
            <person name="Shoguchi E."/>
            <person name="Shin-i T."/>
            <person name="Spagnuolo A."/>
            <person name="Stainier D."/>
            <person name="Suzuki M.M."/>
            <person name="Tassy O."/>
            <person name="Takatori N."/>
            <person name="Tokuoka M."/>
            <person name="Yagi K."/>
            <person name="Yoshizaki F."/>
            <person name="Wada S."/>
            <person name="Zhang C."/>
            <person name="Hyatt P.D."/>
            <person name="Larimer F."/>
            <person name="Detter C."/>
            <person name="Doggett N."/>
            <person name="Glavina T."/>
            <person name="Hawkins T."/>
            <person name="Richardson P."/>
            <person name="Lucas S."/>
            <person name="Kohara Y."/>
            <person name="Levine M."/>
            <person name="Satoh N."/>
            <person name="Rokhsar D.S."/>
        </authorList>
    </citation>
    <scope>NUCLEOTIDE SEQUENCE [LARGE SCALE GENOMIC DNA]</scope>
</reference>
<evidence type="ECO:0000313" key="2">
    <source>
        <dbReference type="Ensembl" id="ENSCINP00000034027.1"/>
    </source>
</evidence>
<dbReference type="InParanoid" id="H2XWJ3"/>
<feature type="region of interest" description="Disordered" evidence="1">
    <location>
        <begin position="22"/>
        <end position="47"/>
    </location>
</feature>
<keyword evidence="3" id="KW-1185">Reference proteome</keyword>
<reference evidence="2" key="3">
    <citation type="submission" date="2025-09" db="UniProtKB">
        <authorList>
            <consortium name="Ensembl"/>
        </authorList>
    </citation>
    <scope>IDENTIFICATION</scope>
</reference>
<dbReference type="AlphaFoldDB" id="H2XWJ3"/>
<dbReference type="HOGENOM" id="CLU_3177763_0_0_1"/>
<evidence type="ECO:0000313" key="3">
    <source>
        <dbReference type="Proteomes" id="UP000008144"/>
    </source>
</evidence>
<dbReference type="Ensembl" id="ENSCINT00000034236.1">
    <property type="protein sequence ID" value="ENSCINP00000034027.1"/>
    <property type="gene ID" value="ENSCING00000024437.1"/>
</dbReference>
<dbReference type="Proteomes" id="UP000008144">
    <property type="component" value="Unassembled WGS sequence"/>
</dbReference>
<sequence length="47" mass="5218">EEEKAIVENVGAVEIVAEYEKEKNATRQSSAEKSRKPRMTPDAHSSS</sequence>
<accession>H2XWJ3</accession>
<evidence type="ECO:0000256" key="1">
    <source>
        <dbReference type="SAM" id="MobiDB-lite"/>
    </source>
</evidence>
<feature type="compositionally biased region" description="Basic and acidic residues" evidence="1">
    <location>
        <begin position="22"/>
        <end position="34"/>
    </location>
</feature>
<reference evidence="2" key="2">
    <citation type="submission" date="2025-08" db="UniProtKB">
        <authorList>
            <consortium name="Ensembl"/>
        </authorList>
    </citation>
    <scope>IDENTIFICATION</scope>
</reference>